<dbReference type="GO" id="GO:0015031">
    <property type="term" value="P:protein transport"/>
    <property type="evidence" value="ECO:0007669"/>
    <property type="project" value="UniProtKB-KW"/>
</dbReference>
<gene>
    <name evidence="11" type="ORF">PVL29_011018</name>
</gene>
<accession>A0AA39DSX8</accession>
<dbReference type="GO" id="GO:0043023">
    <property type="term" value="F:ribosomal large subunit binding"/>
    <property type="evidence" value="ECO:0007669"/>
    <property type="project" value="InterPro"/>
</dbReference>
<dbReference type="InterPro" id="IPR039768">
    <property type="entry name" value="Nmd3"/>
</dbReference>
<dbReference type="InterPro" id="IPR007064">
    <property type="entry name" value="Nmd3_N"/>
</dbReference>
<evidence type="ECO:0000259" key="10">
    <source>
        <dbReference type="Pfam" id="PF21193"/>
    </source>
</evidence>
<dbReference type="InterPro" id="IPR048899">
    <property type="entry name" value="NMD_SH3"/>
</dbReference>
<evidence type="ECO:0000256" key="5">
    <source>
        <dbReference type="ARBA" id="ARBA00022927"/>
    </source>
</evidence>
<evidence type="ECO:0000256" key="1">
    <source>
        <dbReference type="ARBA" id="ARBA00009794"/>
    </source>
</evidence>
<dbReference type="PANTHER" id="PTHR12746:SF2">
    <property type="entry name" value="60S RIBOSOMAL EXPORT PROTEIN NMD3"/>
    <property type="match status" value="1"/>
</dbReference>
<evidence type="ECO:0000313" key="11">
    <source>
        <dbReference type="EMBL" id="KAJ9695828.1"/>
    </source>
</evidence>
<comment type="subcellular location">
    <subcellularLocation>
        <location evidence="7">Cytoplasm</location>
    </subcellularLocation>
    <subcellularLocation>
        <location evidence="7">Nucleus</location>
    </subcellularLocation>
</comment>
<name>A0AA39DSX8_VITRO</name>
<dbReference type="Pfam" id="PF04981">
    <property type="entry name" value="NMD3"/>
    <property type="match status" value="1"/>
</dbReference>
<evidence type="ECO:0000256" key="2">
    <source>
        <dbReference type="ARBA" id="ARBA00017035"/>
    </source>
</evidence>
<dbReference type="Pfam" id="PF21193">
    <property type="entry name" value="NMD_SH3"/>
    <property type="match status" value="1"/>
</dbReference>
<comment type="similarity">
    <text evidence="1 7">Belongs to the NMD3 family.</text>
</comment>
<evidence type="ECO:0000256" key="7">
    <source>
        <dbReference type="RuleBase" id="RU364108"/>
    </source>
</evidence>
<proteinExistence type="inferred from homology"/>
<dbReference type="GO" id="GO:0000055">
    <property type="term" value="P:ribosomal large subunit export from nucleus"/>
    <property type="evidence" value="ECO:0007669"/>
    <property type="project" value="TreeGrafter"/>
</dbReference>
<feature type="domain" description="60S ribosomal export protein NMD3 OB-fold" evidence="9">
    <location>
        <begin position="296"/>
        <end position="374"/>
    </location>
</feature>
<keyword evidence="12" id="KW-1185">Reference proteome</keyword>
<reference evidence="11 12" key="1">
    <citation type="journal article" date="2023" name="BMC Biotechnol.">
        <title>Vitis rotundifolia cv Carlos genome sequencing.</title>
        <authorList>
            <person name="Huff M."/>
            <person name="Hulse-Kemp A."/>
            <person name="Scheffler B."/>
            <person name="Youngblood R."/>
            <person name="Simpson S."/>
            <person name="Babiker E."/>
            <person name="Staton M."/>
        </authorList>
    </citation>
    <scope>NUCLEOTIDE SEQUENCE [LARGE SCALE GENOMIC DNA]</scope>
    <source>
        <tissue evidence="11">Leaf</tissue>
    </source>
</reference>
<organism evidence="11 12">
    <name type="scientific">Vitis rotundifolia</name>
    <name type="common">Muscadine grape</name>
    <dbReference type="NCBI Taxonomy" id="103349"/>
    <lineage>
        <taxon>Eukaryota</taxon>
        <taxon>Viridiplantae</taxon>
        <taxon>Streptophyta</taxon>
        <taxon>Embryophyta</taxon>
        <taxon>Tracheophyta</taxon>
        <taxon>Spermatophyta</taxon>
        <taxon>Magnoliopsida</taxon>
        <taxon>eudicotyledons</taxon>
        <taxon>Gunneridae</taxon>
        <taxon>Pentapetalae</taxon>
        <taxon>rosids</taxon>
        <taxon>Vitales</taxon>
        <taxon>Vitaceae</taxon>
        <taxon>Viteae</taxon>
        <taxon>Vitis</taxon>
    </lineage>
</organism>
<comment type="function">
    <text evidence="7">Acts as an adapter for the XPO1/CRM1-mediated export of the 60S ribosomal subunit.</text>
</comment>
<comment type="caution">
    <text evidence="11">The sequence shown here is derived from an EMBL/GenBank/DDBJ whole genome shotgun (WGS) entry which is preliminary data.</text>
</comment>
<feature type="domain" description="60S ribosomal export protein NMD3 SH3" evidence="10">
    <location>
        <begin position="241"/>
        <end position="271"/>
    </location>
</feature>
<dbReference type="EMBL" id="JARBHA010000008">
    <property type="protein sequence ID" value="KAJ9695828.1"/>
    <property type="molecule type" value="Genomic_DNA"/>
</dbReference>
<dbReference type="GO" id="GO:0005737">
    <property type="term" value="C:cytoplasm"/>
    <property type="evidence" value="ECO:0007669"/>
    <property type="project" value="UniProtKB-SubCell"/>
</dbReference>
<keyword evidence="6 7" id="KW-0539">Nucleus</keyword>
<dbReference type="AlphaFoldDB" id="A0AA39DSX8"/>
<dbReference type="PANTHER" id="PTHR12746">
    <property type="entry name" value="NONSENSE-MEDIATED MRNA DECAY PROTEIN 3"/>
    <property type="match status" value="1"/>
</dbReference>
<feature type="domain" description="Nmd3 N-terminal" evidence="8">
    <location>
        <begin position="19"/>
        <end position="238"/>
    </location>
</feature>
<evidence type="ECO:0000256" key="3">
    <source>
        <dbReference type="ARBA" id="ARBA00022448"/>
    </source>
</evidence>
<dbReference type="Pfam" id="PF21192">
    <property type="entry name" value="OB_NMD3"/>
    <property type="match status" value="1"/>
</dbReference>
<dbReference type="Proteomes" id="UP001168098">
    <property type="component" value="Unassembled WGS sequence"/>
</dbReference>
<sequence length="530" mass="60261">MAYELSMFRVHQTIGRGLCCKCGIPIVPNAANMCVKCLSSEVDITEGLQKHATLLHCPECDRYLQPPKAWIQALLDLIQLLTLCLMMLKNLNKVRLIHAEFVKLRVQKEVLNGAILEQVYIVEYVQKEHMCESCCRAQANPDQWVASVQVRQHVPHRRTLFHLEQLILRHDAAGRAIKIKQLGHVIDFFLVDLSHGKNSVEFIREMVPSRSLGPSQQLVSHDPKSNNYYYKYTFLVEICPICLEDLIFLPREVATSLGSLHPLVICTHVSTLKRCFLDAKQYWRAPFRALLSSRQLVEYMVLDVGTYALADAQVARVSDFGKNDTIFNITTHLGHYLNPGDYALGYDLYAANSNDMELEKYRDFVLPDAILIKKIYVENCQRKGGKPPELSLPATSTGGHFICSSSPSIFFLGSDSSPAVSTGSDLSTEQETAAIVRHSPARTPAVGHLHHGSVEARLQRPPHSTELSQPLRRSQATVSTHRRRRWWRSCRLLPFLILRPPSHRPRILLSYAALMRILHFFFRFNSTCRK</sequence>
<keyword evidence="3 7" id="KW-0813">Transport</keyword>
<dbReference type="GO" id="GO:0005634">
    <property type="term" value="C:nucleus"/>
    <property type="evidence" value="ECO:0007669"/>
    <property type="project" value="UniProtKB-SubCell"/>
</dbReference>
<evidence type="ECO:0000259" key="9">
    <source>
        <dbReference type="Pfam" id="PF21192"/>
    </source>
</evidence>
<evidence type="ECO:0000259" key="8">
    <source>
        <dbReference type="Pfam" id="PF04981"/>
    </source>
</evidence>
<evidence type="ECO:0000256" key="6">
    <source>
        <dbReference type="ARBA" id="ARBA00023242"/>
    </source>
</evidence>
<dbReference type="InterPro" id="IPR048898">
    <property type="entry name" value="OB_NMD3"/>
</dbReference>
<evidence type="ECO:0000256" key="4">
    <source>
        <dbReference type="ARBA" id="ARBA00022490"/>
    </source>
</evidence>
<protein>
    <recommendedName>
        <fullName evidence="2 7">60S ribosomal export protein NMD3</fullName>
    </recommendedName>
</protein>
<keyword evidence="4 7" id="KW-0963">Cytoplasm</keyword>
<keyword evidence="5 7" id="KW-0653">Protein transport</keyword>
<evidence type="ECO:0000313" key="12">
    <source>
        <dbReference type="Proteomes" id="UP001168098"/>
    </source>
</evidence>